<dbReference type="AlphaFoldDB" id="A0A9N7W369"/>
<comment type="caution">
    <text evidence="2">The sequence shown here is derived from an EMBL/GenBank/DDBJ whole genome shotgun (WGS) entry which is preliminary data.</text>
</comment>
<evidence type="ECO:0000313" key="3">
    <source>
        <dbReference type="Proteomes" id="UP001153269"/>
    </source>
</evidence>
<evidence type="ECO:0000256" key="1">
    <source>
        <dbReference type="SAM" id="MobiDB-lite"/>
    </source>
</evidence>
<keyword evidence="3" id="KW-1185">Reference proteome</keyword>
<gene>
    <name evidence="2" type="ORF">PLEPLA_LOCUS48894</name>
</gene>
<accession>A0A9N7W369</accession>
<dbReference type="Proteomes" id="UP001153269">
    <property type="component" value="Unassembled WGS sequence"/>
</dbReference>
<dbReference type="EMBL" id="CADEAL010004503">
    <property type="protein sequence ID" value="CAB1461019.1"/>
    <property type="molecule type" value="Genomic_DNA"/>
</dbReference>
<name>A0A9N7W369_PLEPL</name>
<feature type="compositionally biased region" description="Pro residues" evidence="1">
    <location>
        <begin position="104"/>
        <end position="117"/>
    </location>
</feature>
<organism evidence="2 3">
    <name type="scientific">Pleuronectes platessa</name>
    <name type="common">European plaice</name>
    <dbReference type="NCBI Taxonomy" id="8262"/>
    <lineage>
        <taxon>Eukaryota</taxon>
        <taxon>Metazoa</taxon>
        <taxon>Chordata</taxon>
        <taxon>Craniata</taxon>
        <taxon>Vertebrata</taxon>
        <taxon>Euteleostomi</taxon>
        <taxon>Actinopterygii</taxon>
        <taxon>Neopterygii</taxon>
        <taxon>Teleostei</taxon>
        <taxon>Neoteleostei</taxon>
        <taxon>Acanthomorphata</taxon>
        <taxon>Carangaria</taxon>
        <taxon>Pleuronectiformes</taxon>
        <taxon>Pleuronectoidei</taxon>
        <taxon>Pleuronectidae</taxon>
        <taxon>Pleuronectes</taxon>
    </lineage>
</organism>
<protein>
    <submittedName>
        <fullName evidence="2">Uncharacterized protein</fullName>
    </submittedName>
</protein>
<feature type="region of interest" description="Disordered" evidence="1">
    <location>
        <begin position="97"/>
        <end position="117"/>
    </location>
</feature>
<evidence type="ECO:0000313" key="2">
    <source>
        <dbReference type="EMBL" id="CAB1461019.1"/>
    </source>
</evidence>
<sequence length="117" mass="12982">MLRPPVLPPAPGDTEALSQGRSALLFQVTPRLPRQTPLRLVWLPRNQRTAAGKTPCLIYQIPKIIMRVFVMEGGKKLTLRNRPTRLDSDVPQFIGASTSQGCCHPPPRLLHPPPPPL</sequence>
<proteinExistence type="predicted"/>
<reference evidence="2" key="1">
    <citation type="submission" date="2020-03" db="EMBL/GenBank/DDBJ databases">
        <authorList>
            <person name="Weist P."/>
        </authorList>
    </citation>
    <scope>NUCLEOTIDE SEQUENCE</scope>
</reference>